<sequence>METSEIIKDAVAFHNAFGGYIVFGVADKGKSRLRGVDNDFNCADFNNRLNSVIADNSVECDFKVFPLSKLEAQLTRLAKP</sequence>
<dbReference type="Proteomes" id="UP001225611">
    <property type="component" value="Chromosome 2"/>
</dbReference>
<keyword evidence="2" id="KW-0547">Nucleotide-binding</keyword>
<protein>
    <submittedName>
        <fullName evidence="2">ATP-binding protein</fullName>
    </submittedName>
</protein>
<evidence type="ECO:0000313" key="2">
    <source>
        <dbReference type="EMBL" id="WHO11586.1"/>
    </source>
</evidence>
<keyword evidence="3" id="KW-1185">Reference proteome</keyword>
<organism evidence="2 3">
    <name type="scientific">Agrobacterium cucumeris</name>
    <dbReference type="NCBI Taxonomy" id="2862866"/>
    <lineage>
        <taxon>Bacteria</taxon>
        <taxon>Pseudomonadati</taxon>
        <taxon>Pseudomonadota</taxon>
        <taxon>Alphaproteobacteria</taxon>
        <taxon>Hyphomicrobiales</taxon>
        <taxon>Rhizobiaceae</taxon>
        <taxon>Rhizobium/Agrobacterium group</taxon>
        <taxon>Agrobacterium</taxon>
    </lineage>
</organism>
<name>A0ABY8RVK9_9HYPH</name>
<reference evidence="2 3" key="1">
    <citation type="journal article" date="2023" name="Syst. Appl. Microbiol.">
        <title>Agrobacterium cucumeris sp. nov. isolated from crazy roots on cucumber (Cucumis sativus).</title>
        <authorList>
            <person name="Warabieda M."/>
            <person name="Kuzmanovic N."/>
            <person name="Trzcinski P."/>
            <person name="Pulawska J."/>
        </authorList>
    </citation>
    <scope>NUCLEOTIDE SEQUENCE [LARGE SCALE GENOMIC DNA]</scope>
    <source>
        <strain evidence="2 3">O132</strain>
    </source>
</reference>
<evidence type="ECO:0000259" key="1">
    <source>
        <dbReference type="Pfam" id="PF04326"/>
    </source>
</evidence>
<proteinExistence type="predicted"/>
<dbReference type="EMBL" id="CP080388">
    <property type="protein sequence ID" value="WHO11586.1"/>
    <property type="molecule type" value="Genomic_DNA"/>
</dbReference>
<dbReference type="Pfam" id="PF04326">
    <property type="entry name" value="SLFN_AlbA_2"/>
    <property type="match status" value="1"/>
</dbReference>
<gene>
    <name evidence="2" type="ORF">KZ699_19530</name>
</gene>
<dbReference type="InterPro" id="IPR038461">
    <property type="entry name" value="Schlafen_AlbA_2_dom_sf"/>
</dbReference>
<feature type="domain" description="Schlafen AlbA-2" evidence="1">
    <location>
        <begin position="4"/>
        <end position="67"/>
    </location>
</feature>
<dbReference type="GO" id="GO:0005524">
    <property type="term" value="F:ATP binding"/>
    <property type="evidence" value="ECO:0007669"/>
    <property type="project" value="UniProtKB-KW"/>
</dbReference>
<accession>A0ABY8RVK9</accession>
<dbReference type="InterPro" id="IPR007421">
    <property type="entry name" value="Schlafen_AlbA_2_dom"/>
</dbReference>
<keyword evidence="2" id="KW-0067">ATP-binding</keyword>
<evidence type="ECO:0000313" key="3">
    <source>
        <dbReference type="Proteomes" id="UP001225611"/>
    </source>
</evidence>
<dbReference type="Gene3D" id="3.30.950.30">
    <property type="entry name" value="Schlafen, AAA domain"/>
    <property type="match status" value="1"/>
</dbReference>
<dbReference type="RefSeq" id="WP_371338320.1">
    <property type="nucleotide sequence ID" value="NZ_CP080388.1"/>
</dbReference>